<evidence type="ECO:0000313" key="1">
    <source>
        <dbReference type="EMBL" id="PRQ46593.1"/>
    </source>
</evidence>
<dbReference type="Proteomes" id="UP000238479">
    <property type="component" value="Chromosome 2"/>
</dbReference>
<keyword evidence="2" id="KW-1185">Reference proteome</keyword>
<evidence type="ECO:0000313" key="2">
    <source>
        <dbReference type="Proteomes" id="UP000238479"/>
    </source>
</evidence>
<accession>A0A2P6RJJ7</accession>
<proteinExistence type="predicted"/>
<sequence>MSAFIISICYQILKDGGLEGYLKKISCWTEEGLLDWVNLHPKQQMVVKPPKVA</sequence>
<reference evidence="1 2" key="1">
    <citation type="journal article" date="2018" name="Nat. Genet.">
        <title>The Rosa genome provides new insights in the design of modern roses.</title>
        <authorList>
            <person name="Bendahmane M."/>
        </authorList>
    </citation>
    <scope>NUCLEOTIDE SEQUENCE [LARGE SCALE GENOMIC DNA]</scope>
    <source>
        <strain evidence="2">cv. Old Blush</strain>
    </source>
</reference>
<dbReference type="EMBL" id="PDCK01000040">
    <property type="protein sequence ID" value="PRQ46593.1"/>
    <property type="molecule type" value="Genomic_DNA"/>
</dbReference>
<comment type="caution">
    <text evidence="1">The sequence shown here is derived from an EMBL/GenBank/DDBJ whole genome shotgun (WGS) entry which is preliminary data.</text>
</comment>
<organism evidence="1 2">
    <name type="scientific">Rosa chinensis</name>
    <name type="common">China rose</name>
    <dbReference type="NCBI Taxonomy" id="74649"/>
    <lineage>
        <taxon>Eukaryota</taxon>
        <taxon>Viridiplantae</taxon>
        <taxon>Streptophyta</taxon>
        <taxon>Embryophyta</taxon>
        <taxon>Tracheophyta</taxon>
        <taxon>Spermatophyta</taxon>
        <taxon>Magnoliopsida</taxon>
        <taxon>eudicotyledons</taxon>
        <taxon>Gunneridae</taxon>
        <taxon>Pentapetalae</taxon>
        <taxon>rosids</taxon>
        <taxon>fabids</taxon>
        <taxon>Rosales</taxon>
        <taxon>Rosaceae</taxon>
        <taxon>Rosoideae</taxon>
        <taxon>Rosoideae incertae sedis</taxon>
        <taxon>Rosa</taxon>
    </lineage>
</organism>
<gene>
    <name evidence="1" type="ORF">RchiOBHm_Chr2g0090691</name>
</gene>
<dbReference type="AlphaFoldDB" id="A0A2P6RJJ7"/>
<protein>
    <submittedName>
        <fullName evidence="1">Uncharacterized protein</fullName>
    </submittedName>
</protein>
<dbReference type="Gramene" id="PRQ46593">
    <property type="protein sequence ID" value="PRQ46593"/>
    <property type="gene ID" value="RchiOBHm_Chr2g0090691"/>
</dbReference>
<name>A0A2P6RJJ7_ROSCH</name>